<protein>
    <submittedName>
        <fullName evidence="2">Uncharacterized protein</fullName>
    </submittedName>
</protein>
<organism evidence="2">
    <name type="scientific">Rhizophora mucronata</name>
    <name type="common">Asiatic mangrove</name>
    <dbReference type="NCBI Taxonomy" id="61149"/>
    <lineage>
        <taxon>Eukaryota</taxon>
        <taxon>Viridiplantae</taxon>
        <taxon>Streptophyta</taxon>
        <taxon>Embryophyta</taxon>
        <taxon>Tracheophyta</taxon>
        <taxon>Spermatophyta</taxon>
        <taxon>Magnoliopsida</taxon>
        <taxon>eudicotyledons</taxon>
        <taxon>Gunneridae</taxon>
        <taxon>Pentapetalae</taxon>
        <taxon>rosids</taxon>
        <taxon>fabids</taxon>
        <taxon>Malpighiales</taxon>
        <taxon>Rhizophoraceae</taxon>
        <taxon>Rhizophora</taxon>
    </lineage>
</organism>
<evidence type="ECO:0000313" key="2">
    <source>
        <dbReference type="EMBL" id="MBW86020.1"/>
    </source>
</evidence>
<feature type="region of interest" description="Disordered" evidence="1">
    <location>
        <begin position="1"/>
        <end position="28"/>
    </location>
</feature>
<accession>A0A2P2IXS0</accession>
<reference evidence="2" key="1">
    <citation type="submission" date="2018-02" db="EMBL/GenBank/DDBJ databases">
        <title>Rhizophora mucronata_Transcriptome.</title>
        <authorList>
            <person name="Meera S.P."/>
            <person name="Sreeshan A."/>
            <person name="Augustine A."/>
        </authorList>
    </citation>
    <scope>NUCLEOTIDE SEQUENCE</scope>
    <source>
        <tissue evidence="2">Leaf</tissue>
    </source>
</reference>
<proteinExistence type="predicted"/>
<name>A0A2P2IXS0_RHIMU</name>
<dbReference type="EMBL" id="GGEC01005537">
    <property type="protein sequence ID" value="MBW86020.1"/>
    <property type="molecule type" value="Transcribed_RNA"/>
</dbReference>
<sequence>MFDKLGSSSLSSQTPNKYLSRTRSISGE</sequence>
<dbReference type="AlphaFoldDB" id="A0A2P2IXS0"/>
<evidence type="ECO:0000256" key="1">
    <source>
        <dbReference type="SAM" id="MobiDB-lite"/>
    </source>
</evidence>